<dbReference type="Proteomes" id="UP000796761">
    <property type="component" value="Unassembled WGS sequence"/>
</dbReference>
<sequence length="125" mass="13054">MVMIDRIFIQEEKTALALDRQLARDRPGADTGDTGTRGHGNGAGNTGNGDTGTLGTRERGREWGNGDTGTLGTREHWGREWGWGSSGMGIIGNLLARDRPGGDTGNTGNTGNGAGILGMGTREWG</sequence>
<organism evidence="2 3">
    <name type="scientific">Zosterops borbonicus</name>
    <dbReference type="NCBI Taxonomy" id="364589"/>
    <lineage>
        <taxon>Eukaryota</taxon>
        <taxon>Metazoa</taxon>
        <taxon>Chordata</taxon>
        <taxon>Craniata</taxon>
        <taxon>Vertebrata</taxon>
        <taxon>Euteleostomi</taxon>
        <taxon>Archelosauria</taxon>
        <taxon>Archosauria</taxon>
        <taxon>Dinosauria</taxon>
        <taxon>Saurischia</taxon>
        <taxon>Theropoda</taxon>
        <taxon>Coelurosauria</taxon>
        <taxon>Aves</taxon>
        <taxon>Neognathae</taxon>
        <taxon>Neoaves</taxon>
        <taxon>Telluraves</taxon>
        <taxon>Australaves</taxon>
        <taxon>Passeriformes</taxon>
        <taxon>Sylvioidea</taxon>
        <taxon>Zosteropidae</taxon>
        <taxon>Zosterops</taxon>
    </lineage>
</organism>
<dbReference type="AlphaFoldDB" id="A0A8K1DA95"/>
<name>A0A8K1DA95_9PASS</name>
<feature type="region of interest" description="Disordered" evidence="1">
    <location>
        <begin position="94"/>
        <end position="125"/>
    </location>
</feature>
<feature type="compositionally biased region" description="Gly residues" evidence="1">
    <location>
        <begin position="35"/>
        <end position="52"/>
    </location>
</feature>
<evidence type="ECO:0000313" key="2">
    <source>
        <dbReference type="EMBL" id="TRZ07481.1"/>
    </source>
</evidence>
<dbReference type="EMBL" id="SWJQ01001761">
    <property type="protein sequence ID" value="TRZ07481.1"/>
    <property type="molecule type" value="Genomic_DNA"/>
</dbReference>
<accession>A0A8K1DA95</accession>
<reference evidence="2" key="1">
    <citation type="submission" date="2019-04" db="EMBL/GenBank/DDBJ databases">
        <title>Genome assembly of Zosterops borbonicus 15179.</title>
        <authorList>
            <person name="Leroy T."/>
            <person name="Anselmetti Y."/>
            <person name="Tilak M.-K."/>
            <person name="Nabholz B."/>
        </authorList>
    </citation>
    <scope>NUCLEOTIDE SEQUENCE</scope>
    <source>
        <strain evidence="2">HGM_15179</strain>
        <tissue evidence="2">Muscle</tissue>
    </source>
</reference>
<gene>
    <name evidence="2" type="ORF">HGM15179_019627</name>
</gene>
<keyword evidence="3" id="KW-1185">Reference proteome</keyword>
<evidence type="ECO:0000313" key="3">
    <source>
        <dbReference type="Proteomes" id="UP000796761"/>
    </source>
</evidence>
<evidence type="ECO:0000256" key="1">
    <source>
        <dbReference type="SAM" id="MobiDB-lite"/>
    </source>
</evidence>
<feature type="compositionally biased region" description="Gly residues" evidence="1">
    <location>
        <begin position="102"/>
        <end position="118"/>
    </location>
</feature>
<feature type="region of interest" description="Disordered" evidence="1">
    <location>
        <begin position="20"/>
        <end position="79"/>
    </location>
</feature>
<protein>
    <submittedName>
        <fullName evidence="2">Uncharacterized protein</fullName>
    </submittedName>
</protein>
<comment type="caution">
    <text evidence="2">The sequence shown here is derived from an EMBL/GenBank/DDBJ whole genome shotgun (WGS) entry which is preliminary data.</text>
</comment>
<proteinExistence type="predicted"/>